<dbReference type="GO" id="GO:0016787">
    <property type="term" value="F:hydrolase activity"/>
    <property type="evidence" value="ECO:0007669"/>
    <property type="project" value="UniProtKB-KW"/>
</dbReference>
<keyword evidence="4" id="KW-1185">Reference proteome</keyword>
<dbReference type="InterPro" id="IPR011604">
    <property type="entry name" value="PDDEXK-like_dom_sf"/>
</dbReference>
<keyword evidence="2" id="KW-0472">Membrane</keyword>
<keyword evidence="2" id="KW-1133">Transmembrane helix</keyword>
<sequence length="93" mass="10966">MEQIGKNHEEAGKYISAEDVNRFCYCPYQYYYSLTVNKIPRGTKKISKRFKKGKKYHKAYDRGLKMQNFIRIVAGLASAVLILWIGWKIWSLL</sequence>
<protein>
    <submittedName>
        <fullName evidence="3">Uncharacterized protein</fullName>
    </submittedName>
</protein>
<reference evidence="3 4" key="1">
    <citation type="submission" date="2019-08" db="EMBL/GenBank/DDBJ databases">
        <title>Calorimonas adulescens gen. nov., sp. nov., an anaerobic thermophilic bacterium from Sakhalin hot spring.</title>
        <authorList>
            <person name="Khomyakova M.A."/>
            <person name="Merkel A.Y."/>
            <person name="Novikov A."/>
            <person name="Bonch-Osmolovskaya E.A."/>
            <person name="Slobodkin A.I."/>
        </authorList>
    </citation>
    <scope>NUCLEOTIDE SEQUENCE [LARGE SCALE GENOMIC DNA]</scope>
    <source>
        <strain evidence="3 4">A05MB</strain>
    </source>
</reference>
<evidence type="ECO:0000256" key="1">
    <source>
        <dbReference type="ARBA" id="ARBA00022801"/>
    </source>
</evidence>
<feature type="transmembrane region" description="Helical" evidence="2">
    <location>
        <begin position="68"/>
        <end position="87"/>
    </location>
</feature>
<accession>A0A5D8QDJ7</accession>
<dbReference type="EMBL" id="VTPS01000005">
    <property type="protein sequence ID" value="TZE82601.1"/>
    <property type="molecule type" value="Genomic_DNA"/>
</dbReference>
<name>A0A5D8QDJ7_9THEO</name>
<dbReference type="AlphaFoldDB" id="A0A5D8QDJ7"/>
<keyword evidence="1" id="KW-0378">Hydrolase</keyword>
<organism evidence="3 4">
    <name type="scientific">Calorimonas adulescens</name>
    <dbReference type="NCBI Taxonomy" id="2606906"/>
    <lineage>
        <taxon>Bacteria</taxon>
        <taxon>Bacillati</taxon>
        <taxon>Bacillota</taxon>
        <taxon>Clostridia</taxon>
        <taxon>Thermoanaerobacterales</taxon>
        <taxon>Thermoanaerobacteraceae</taxon>
        <taxon>Calorimonas</taxon>
    </lineage>
</organism>
<dbReference type="RefSeq" id="WP_149544841.1">
    <property type="nucleotide sequence ID" value="NZ_VTPS01000005.1"/>
</dbReference>
<evidence type="ECO:0000313" key="3">
    <source>
        <dbReference type="EMBL" id="TZE82601.1"/>
    </source>
</evidence>
<gene>
    <name evidence="3" type="ORF">FWJ32_04825</name>
</gene>
<evidence type="ECO:0000256" key="2">
    <source>
        <dbReference type="SAM" id="Phobius"/>
    </source>
</evidence>
<dbReference type="Proteomes" id="UP000322976">
    <property type="component" value="Unassembled WGS sequence"/>
</dbReference>
<comment type="caution">
    <text evidence="3">The sequence shown here is derived from an EMBL/GenBank/DDBJ whole genome shotgun (WGS) entry which is preliminary data.</text>
</comment>
<keyword evidence="2" id="KW-0812">Transmembrane</keyword>
<proteinExistence type="predicted"/>
<evidence type="ECO:0000313" key="4">
    <source>
        <dbReference type="Proteomes" id="UP000322976"/>
    </source>
</evidence>
<dbReference type="Gene3D" id="3.90.320.10">
    <property type="match status" value="1"/>
</dbReference>